<dbReference type="SUPFAM" id="SSF46689">
    <property type="entry name" value="Homeodomain-like"/>
    <property type="match status" value="1"/>
</dbReference>
<sequence length="507" mass="56233">MKAHTALSIQRSGTTHLSNIGVSGAMSSSLPVLPITLEENYPKCSDSHQVSFEREPMKNRVPSQATLTTSNNGAVGHIFSSASGISSNLHYSSISPSPHEKISRNAPFISQSSNNESCYPLIHSPHSGLFKSSALSHCTQENNDDPWCLDPLLLDFSETVVSNGQMEISDAGELGSEGHTKQTSWEWTEHLITDNNSLDWNNLLVNTNEHDPEQQKTIYQLPKPLSSFSGCQTQTHQQHPVQSTQQHPVQSTQQHPTQSGEIGAVTSPMSSANGSSNKQRMRWTPELHELFVEAVNQLGGSERATPKGVLKQMKVEGLTIYHVKSHLQKYRTARYRPESSEGTSEKRATSTEDITSLDPKMGIEITEALRLQMEVQKQLHEQLEIQRNLQLRIEEQGRNLQMMFEKQYKNSNDKSMFSIPCDPSAPSSDIIHNSPTKSEAGAVEKVNTEGGNDEIHAIDDAREERSQKVEEKRKAIDSDDLKQDDVAKDDFPPAKRSKSDANAATSD</sequence>
<feature type="region of interest" description="Disordered" evidence="4">
    <location>
        <begin position="229"/>
        <end position="278"/>
    </location>
</feature>
<dbReference type="Pfam" id="PF14379">
    <property type="entry name" value="Myb_CC_LHEQLE"/>
    <property type="match status" value="1"/>
</dbReference>
<evidence type="ECO:0000256" key="4">
    <source>
        <dbReference type="SAM" id="MobiDB-lite"/>
    </source>
</evidence>
<dbReference type="InterPro" id="IPR046955">
    <property type="entry name" value="PHR1-like"/>
</dbReference>
<dbReference type="Gene3D" id="1.10.10.60">
    <property type="entry name" value="Homeodomain-like"/>
    <property type="match status" value="1"/>
</dbReference>
<feature type="compositionally biased region" description="Polar residues" evidence="4">
    <location>
        <begin position="229"/>
        <end position="260"/>
    </location>
</feature>
<evidence type="ECO:0000256" key="1">
    <source>
        <dbReference type="ARBA" id="ARBA00023015"/>
    </source>
</evidence>
<reference evidence="6 7" key="1">
    <citation type="journal article" date="2020" name="IScience">
        <title>Genome Sequencing of the Endangered Kingdonia uniflora (Circaeasteraceae, Ranunculales) Reveals Potential Mechanisms of Evolutionary Specialization.</title>
        <authorList>
            <person name="Sun Y."/>
            <person name="Deng T."/>
            <person name="Zhang A."/>
            <person name="Moore M.J."/>
            <person name="Landis J.B."/>
            <person name="Lin N."/>
            <person name="Zhang H."/>
            <person name="Zhang X."/>
            <person name="Huang J."/>
            <person name="Zhang X."/>
            <person name="Sun H."/>
            <person name="Wang H."/>
        </authorList>
    </citation>
    <scope>NUCLEOTIDE SEQUENCE [LARGE SCALE GENOMIC DNA]</scope>
    <source>
        <strain evidence="6">TB1705</strain>
        <tissue evidence="6">Leaf</tissue>
    </source>
</reference>
<proteinExistence type="predicted"/>
<keyword evidence="3" id="KW-0539">Nucleus</keyword>
<dbReference type="InterPro" id="IPR001005">
    <property type="entry name" value="SANT/Myb"/>
</dbReference>
<feature type="domain" description="HTH myb-type" evidence="5">
    <location>
        <begin position="275"/>
        <end position="335"/>
    </location>
</feature>
<feature type="compositionally biased region" description="Polar residues" evidence="4">
    <location>
        <begin position="425"/>
        <end position="437"/>
    </location>
</feature>
<gene>
    <name evidence="6" type="ORF">GIB67_030250</name>
</gene>
<feature type="compositionally biased region" description="Basic and acidic residues" evidence="4">
    <location>
        <begin position="453"/>
        <end position="499"/>
    </location>
</feature>
<dbReference type="PROSITE" id="PS51294">
    <property type="entry name" value="HTH_MYB"/>
    <property type="match status" value="1"/>
</dbReference>
<dbReference type="PANTHER" id="PTHR31499">
    <property type="entry name" value="MYB FAMILY TRANSCRIPTION FACTOR PHL11"/>
    <property type="match status" value="1"/>
</dbReference>
<protein>
    <recommendedName>
        <fullName evidence="5">HTH myb-type domain-containing protein</fullName>
    </recommendedName>
</protein>
<dbReference type="PANTHER" id="PTHR31499:SF80">
    <property type="entry name" value="HTH MYB-TYPE DOMAIN-CONTAINING PROTEIN"/>
    <property type="match status" value="1"/>
</dbReference>
<evidence type="ECO:0000256" key="2">
    <source>
        <dbReference type="ARBA" id="ARBA00023163"/>
    </source>
</evidence>
<evidence type="ECO:0000256" key="3">
    <source>
        <dbReference type="ARBA" id="ARBA00023242"/>
    </source>
</evidence>
<keyword evidence="7" id="KW-1185">Reference proteome</keyword>
<dbReference type="EMBL" id="JACGCM010001363">
    <property type="protein sequence ID" value="KAF6156247.1"/>
    <property type="molecule type" value="Genomic_DNA"/>
</dbReference>
<dbReference type="InterPro" id="IPR017930">
    <property type="entry name" value="Myb_dom"/>
</dbReference>
<dbReference type="Proteomes" id="UP000541444">
    <property type="component" value="Unassembled WGS sequence"/>
</dbReference>
<dbReference type="GO" id="GO:0003677">
    <property type="term" value="F:DNA binding"/>
    <property type="evidence" value="ECO:0007669"/>
    <property type="project" value="InterPro"/>
</dbReference>
<feature type="compositionally biased region" description="Basic and acidic residues" evidence="4">
    <location>
        <begin position="335"/>
        <end position="350"/>
    </location>
</feature>
<dbReference type="InterPro" id="IPR009057">
    <property type="entry name" value="Homeodomain-like_sf"/>
</dbReference>
<keyword evidence="2" id="KW-0804">Transcription</keyword>
<comment type="caution">
    <text evidence="6">The sequence shown here is derived from an EMBL/GenBank/DDBJ whole genome shotgun (WGS) entry which is preliminary data.</text>
</comment>
<organism evidence="6 7">
    <name type="scientific">Kingdonia uniflora</name>
    <dbReference type="NCBI Taxonomy" id="39325"/>
    <lineage>
        <taxon>Eukaryota</taxon>
        <taxon>Viridiplantae</taxon>
        <taxon>Streptophyta</taxon>
        <taxon>Embryophyta</taxon>
        <taxon>Tracheophyta</taxon>
        <taxon>Spermatophyta</taxon>
        <taxon>Magnoliopsida</taxon>
        <taxon>Ranunculales</taxon>
        <taxon>Circaeasteraceae</taxon>
        <taxon>Kingdonia</taxon>
    </lineage>
</organism>
<dbReference type="OrthoDB" id="551907at2759"/>
<name>A0A7J7MN52_9MAGN</name>
<dbReference type="InterPro" id="IPR025756">
    <property type="entry name" value="Myb_CC_LHEQLE"/>
</dbReference>
<feature type="compositionally biased region" description="Polar residues" evidence="4">
    <location>
        <begin position="267"/>
        <end position="278"/>
    </location>
</feature>
<evidence type="ECO:0000313" key="6">
    <source>
        <dbReference type="EMBL" id="KAF6156247.1"/>
    </source>
</evidence>
<keyword evidence="1" id="KW-0805">Transcription regulation</keyword>
<dbReference type="GO" id="GO:0003700">
    <property type="term" value="F:DNA-binding transcription factor activity"/>
    <property type="evidence" value="ECO:0007669"/>
    <property type="project" value="InterPro"/>
</dbReference>
<dbReference type="NCBIfam" id="TIGR01557">
    <property type="entry name" value="myb_SHAQKYF"/>
    <property type="match status" value="1"/>
</dbReference>
<evidence type="ECO:0000259" key="5">
    <source>
        <dbReference type="PROSITE" id="PS51294"/>
    </source>
</evidence>
<dbReference type="FunFam" id="1.10.10.60:FF:000002">
    <property type="entry name" value="Myb family transcription factor"/>
    <property type="match status" value="1"/>
</dbReference>
<feature type="region of interest" description="Disordered" evidence="4">
    <location>
        <begin position="424"/>
        <end position="507"/>
    </location>
</feature>
<dbReference type="AlphaFoldDB" id="A0A7J7MN52"/>
<feature type="region of interest" description="Disordered" evidence="4">
    <location>
        <begin position="331"/>
        <end position="353"/>
    </location>
</feature>
<dbReference type="Pfam" id="PF00249">
    <property type="entry name" value="Myb_DNA-binding"/>
    <property type="match status" value="1"/>
</dbReference>
<dbReference type="InterPro" id="IPR006447">
    <property type="entry name" value="Myb_dom_plants"/>
</dbReference>
<evidence type="ECO:0000313" key="7">
    <source>
        <dbReference type="Proteomes" id="UP000541444"/>
    </source>
</evidence>
<accession>A0A7J7MN52</accession>